<reference evidence="2" key="1">
    <citation type="submission" date="2016-07" db="EMBL/GenBank/DDBJ databases">
        <authorList>
            <person name="Florea S."/>
            <person name="Webb J.S."/>
            <person name="Jaromczyk J."/>
            <person name="Schardl C.L."/>
        </authorList>
    </citation>
    <scope>NUCLEOTIDE SEQUENCE [LARGE SCALE GENOMIC DNA]</scope>
    <source>
        <strain evidence="2">IPBSL-7</strain>
    </source>
</reference>
<sequence length="819" mass="87495">MTEQRLVVDFTAPVGPFRGGAAGTLYGLGDNGVPTRAVLNGAHVTTSSQKAPGGAQHPSGDALAVEGGFFAKHGRDMYVYLQDHYPDWPYHGGRRPGDDADGRWSFLAVAERVAESVAAGSARPGDYVLIPFNEPDGGNWYPDWPAQCEQFLADWRATVQVLRDVWERHGLGRPRIGGPGDMKWQPRRTADFLEFAVAHDCLPDVVIWHELGIENLGTFRGHLAEYRALEARLGLGPLEVNITEYGMLRDMAVPGQLIQWFALFEDTKVDAQVAYWNYAGNLSDNSARAHGANGGWWLWKWYGDLDGATTVRVAPPLADVPDTLQAIGAGDATNRRATVLLGGGSGEVVLELRGLAEAGLAGRVDVAVREARLTGVDGLHPAPPVVRAWRGLAVHDGVPLELRLALPDPTSACQVLITPAVGQALPPARWRADVEAETTRLDDATVAVQDPRAREGWQFLASGSAHVVDFSAPSSAATWQTALPHDGRYRLQSIGTAAGEPGQLAVFVDGASAGLLRHPAGLALNETSRGHYRGSAEVVLTLTRGEHEFSVRPSLDGVTLLPGAEITLDRFTLMDASDGDLEVHPAATFRLADGARLEWAPSRGAAVLADRARADAYVTAWETGYHELILRTTRPGGVVVALDGCPVGIVDCDGDAPGRAVVHLVEGVTEVELSAAAGVAEVISLELRRAASYDADRVVVAADGDALEVPRTGTIASPGPHHVVITYANADLDGEHDYNPQVVDRHLELSEGERPVGRAGCRYTYSWANEWDRALPVVLETADDPLRLVPVGGPSPVVSRIVVAPLRLSVDPPSATLCG</sequence>
<keyword evidence="2" id="KW-1185">Reference proteome</keyword>
<dbReference type="Gene3D" id="3.20.20.80">
    <property type="entry name" value="Glycosidases"/>
    <property type="match status" value="1"/>
</dbReference>
<dbReference type="InterPro" id="IPR017853">
    <property type="entry name" value="GH"/>
</dbReference>
<evidence type="ECO:0000313" key="2">
    <source>
        <dbReference type="Proteomes" id="UP000093501"/>
    </source>
</evidence>
<dbReference type="RefSeq" id="WP_068750510.1">
    <property type="nucleotide sequence ID" value="NZ_LR214441.1"/>
</dbReference>
<proteinExistence type="predicted"/>
<dbReference type="SUPFAM" id="SSF51445">
    <property type="entry name" value="(Trans)glycosidases"/>
    <property type="match status" value="1"/>
</dbReference>
<comment type="caution">
    <text evidence="1">The sequence shown here is derived from an EMBL/GenBank/DDBJ whole genome shotgun (WGS) entry which is preliminary data.</text>
</comment>
<dbReference type="Gene3D" id="2.60.120.260">
    <property type="entry name" value="Galactose-binding domain-like"/>
    <property type="match status" value="2"/>
</dbReference>
<dbReference type="AlphaFoldDB" id="A0A1C0APQ0"/>
<evidence type="ECO:0000313" key="1">
    <source>
        <dbReference type="EMBL" id="OCL36349.1"/>
    </source>
</evidence>
<protein>
    <submittedName>
        <fullName evidence="1">Uncharacterized protein</fullName>
    </submittedName>
</protein>
<gene>
    <name evidence="1" type="ORF">BCR15_00260</name>
</gene>
<name>A0A1C0APQ0_9ACTN</name>
<accession>A0A1C0APQ0</accession>
<dbReference type="Proteomes" id="UP000093501">
    <property type="component" value="Unassembled WGS sequence"/>
</dbReference>
<dbReference type="EMBL" id="MBQD01000011">
    <property type="protein sequence ID" value="OCL36349.1"/>
    <property type="molecule type" value="Genomic_DNA"/>
</dbReference>
<organism evidence="1 2">
    <name type="scientific">Tessaracoccus lapidicaptus</name>
    <dbReference type="NCBI Taxonomy" id="1427523"/>
    <lineage>
        <taxon>Bacteria</taxon>
        <taxon>Bacillati</taxon>
        <taxon>Actinomycetota</taxon>
        <taxon>Actinomycetes</taxon>
        <taxon>Propionibacteriales</taxon>
        <taxon>Propionibacteriaceae</taxon>
        <taxon>Tessaracoccus</taxon>
    </lineage>
</organism>